<reference evidence="2 3" key="1">
    <citation type="submission" date="2020-02" db="EMBL/GenBank/DDBJ databases">
        <authorList>
            <person name="Kim M.K."/>
        </authorList>
    </citation>
    <scope>NUCLEOTIDE SEQUENCE [LARGE SCALE GENOMIC DNA]</scope>
    <source>
        <strain evidence="2 3">17J57-3</strain>
    </source>
</reference>
<comment type="caution">
    <text evidence="2">The sequence shown here is derived from an EMBL/GenBank/DDBJ whole genome shotgun (WGS) entry which is preliminary data.</text>
</comment>
<evidence type="ECO:0000313" key="2">
    <source>
        <dbReference type="EMBL" id="NEX64212.1"/>
    </source>
</evidence>
<keyword evidence="3" id="KW-1185">Reference proteome</keyword>
<protein>
    <submittedName>
        <fullName evidence="2">Uncharacterized protein</fullName>
    </submittedName>
</protein>
<dbReference type="AlphaFoldDB" id="A0A6B3SZ06"/>
<accession>A0A6B3SZ06</accession>
<feature type="region of interest" description="Disordered" evidence="1">
    <location>
        <begin position="154"/>
        <end position="187"/>
    </location>
</feature>
<name>A0A6B3SZ06_9BURK</name>
<feature type="compositionally biased region" description="Basic and acidic residues" evidence="1">
    <location>
        <begin position="154"/>
        <end position="186"/>
    </location>
</feature>
<feature type="region of interest" description="Disordered" evidence="1">
    <location>
        <begin position="1"/>
        <end position="32"/>
    </location>
</feature>
<dbReference type="EMBL" id="JAAIVB010000078">
    <property type="protein sequence ID" value="NEX64212.1"/>
    <property type="molecule type" value="Genomic_DNA"/>
</dbReference>
<feature type="compositionally biased region" description="Basic and acidic residues" evidence="1">
    <location>
        <begin position="884"/>
        <end position="903"/>
    </location>
</feature>
<evidence type="ECO:0000313" key="3">
    <source>
        <dbReference type="Proteomes" id="UP000482155"/>
    </source>
</evidence>
<gene>
    <name evidence="2" type="ORF">G3574_24280</name>
</gene>
<organism evidence="2 3">
    <name type="scientific">Noviherbaspirillum galbum</name>
    <dbReference type="NCBI Taxonomy" id="2709383"/>
    <lineage>
        <taxon>Bacteria</taxon>
        <taxon>Pseudomonadati</taxon>
        <taxon>Pseudomonadota</taxon>
        <taxon>Betaproteobacteria</taxon>
        <taxon>Burkholderiales</taxon>
        <taxon>Oxalobacteraceae</taxon>
        <taxon>Noviherbaspirillum</taxon>
    </lineage>
</organism>
<feature type="region of interest" description="Disordered" evidence="1">
    <location>
        <begin position="880"/>
        <end position="910"/>
    </location>
</feature>
<evidence type="ECO:0000256" key="1">
    <source>
        <dbReference type="SAM" id="MobiDB-lite"/>
    </source>
</evidence>
<dbReference type="RefSeq" id="WP_163968120.1">
    <property type="nucleotide sequence ID" value="NZ_JAAIVB010000078.1"/>
</dbReference>
<sequence>MMSIEFSGSAAITSGQASPDAPGTDQANGSDASAQVNLSAISATAKRIVAANGAIDASTTLQPPSSLADGSGYDDASDRLSSWQSTQQAELMLSIAYGHEGIISLGTMSTFAARLDGFYTSLADARRSTSNVKNDLAKFRSDLNAAVTEDIQKKRREEEKKAARRDAEERLAQEQDSRASDEERMNARSSAVRLADLDVDVLRTLPVPVLESVRPEQIRELSPFQEVAVLMSLSLAFNRQLTGVHDNGQQASQEASQTGLAGPVQMNIKASQQDSGDHSDAPGLEVPRVRQDETHAPAGQAADVIDGTALRFVQSGIRKVAGSLLGNANLPAWAKELVHALPTLNAQQPEAGVSGVSDLLQGKSPQDASWISDLSDADLALLKTAPADQLDQFATADAAFRLIQRAAPEITHNIALSGPPTLLVPPVDGTGQHGLQALVNGDARNLVPIVALDEAGVQRLDANAVAGLSAQDLAQFGVRQLAAFRPDQLLALQASQLSQLQSGQASALMSAALNPVRLLSACTPQQIEALPHDWIAGVPPSDFGNLSHDQLESLSLSQLDHLNESQEEALMHAFLALPSIADAMANDEGLKALAAGLGAEGGQGASDILSDADLRFLFEGGLASRLLGLSGPEAEAAEKALALQQTGDDAGALFGAASSGKEGNLLQAAAGTIDGLGIPKALMLKGSRQYLVGSGIGASGLSSARGAVAGSQADTDILSTAPEHIGKIPPNQFYQLSSQQRLRLVKEFSADQVANLTAMQFAAFQRDELKQFDPQQLVKLRKEQTATLSGMQLYGLAQVVWQSYRQAAKEKADKQGSPIGAIRAVRAIGGTDLPMYVPRADGTGGSGAKMLNPEVAASVIPGFLRKTLFTMLDGINGVFGKSRPASEKRGGNASGIRRERDQIFPEEESN</sequence>
<dbReference type="Proteomes" id="UP000482155">
    <property type="component" value="Unassembled WGS sequence"/>
</dbReference>
<proteinExistence type="predicted"/>
<feature type="region of interest" description="Disordered" evidence="1">
    <location>
        <begin position="59"/>
        <end position="78"/>
    </location>
</feature>